<dbReference type="PROSITE" id="PS51257">
    <property type="entry name" value="PROKAR_LIPOPROTEIN"/>
    <property type="match status" value="1"/>
</dbReference>
<gene>
    <name evidence="1" type="ORF">NCTC10005_06679</name>
</gene>
<dbReference type="Proteomes" id="UP000255106">
    <property type="component" value="Unassembled WGS sequence"/>
</dbReference>
<reference evidence="1 2" key="1">
    <citation type="submission" date="2018-06" db="EMBL/GenBank/DDBJ databases">
        <authorList>
            <consortium name="Pathogen Informatics"/>
            <person name="Doyle S."/>
        </authorList>
    </citation>
    <scope>NUCLEOTIDE SEQUENCE [LARGE SCALE GENOMIC DNA]</scope>
    <source>
        <strain evidence="1 2">NCTC10005</strain>
    </source>
</reference>
<evidence type="ECO:0000313" key="2">
    <source>
        <dbReference type="Proteomes" id="UP000255106"/>
    </source>
</evidence>
<organism evidence="1 2">
    <name type="scientific">Enterobacter cloacae</name>
    <dbReference type="NCBI Taxonomy" id="550"/>
    <lineage>
        <taxon>Bacteria</taxon>
        <taxon>Pseudomonadati</taxon>
        <taxon>Pseudomonadota</taxon>
        <taxon>Gammaproteobacteria</taxon>
        <taxon>Enterobacterales</taxon>
        <taxon>Enterobacteriaceae</taxon>
        <taxon>Enterobacter</taxon>
        <taxon>Enterobacter cloacae complex</taxon>
    </lineage>
</organism>
<protein>
    <submittedName>
        <fullName evidence="1">Uncharacterized protein</fullName>
    </submittedName>
</protein>
<accession>A0A377M532</accession>
<dbReference type="AlphaFoldDB" id="A0A377M532"/>
<proteinExistence type="predicted"/>
<evidence type="ECO:0000313" key="1">
    <source>
        <dbReference type="EMBL" id="STQ13845.1"/>
    </source>
</evidence>
<name>A0A377M532_ENTCL</name>
<sequence>MSFAVPRTLSLSLLAALVLAGCAEKGPPRLKKVRNL</sequence>
<dbReference type="EMBL" id="UGJB01000004">
    <property type="protein sequence ID" value="STQ13845.1"/>
    <property type="molecule type" value="Genomic_DNA"/>
</dbReference>